<evidence type="ECO:0000313" key="3">
    <source>
        <dbReference type="Proteomes" id="UP000800096"/>
    </source>
</evidence>
<evidence type="ECO:0000256" key="1">
    <source>
        <dbReference type="SAM" id="SignalP"/>
    </source>
</evidence>
<reference evidence="2" key="1">
    <citation type="journal article" date="2020" name="Stud. Mycol.">
        <title>101 Dothideomycetes genomes: a test case for predicting lifestyles and emergence of pathogens.</title>
        <authorList>
            <person name="Haridas S."/>
            <person name="Albert R."/>
            <person name="Binder M."/>
            <person name="Bloem J."/>
            <person name="Labutti K."/>
            <person name="Salamov A."/>
            <person name="Andreopoulos B."/>
            <person name="Baker S."/>
            <person name="Barry K."/>
            <person name="Bills G."/>
            <person name="Bluhm B."/>
            <person name="Cannon C."/>
            <person name="Castanera R."/>
            <person name="Culley D."/>
            <person name="Daum C."/>
            <person name="Ezra D."/>
            <person name="Gonzalez J."/>
            <person name="Henrissat B."/>
            <person name="Kuo A."/>
            <person name="Liang C."/>
            <person name="Lipzen A."/>
            <person name="Lutzoni F."/>
            <person name="Magnuson J."/>
            <person name="Mondo S."/>
            <person name="Nolan M."/>
            <person name="Ohm R."/>
            <person name="Pangilinan J."/>
            <person name="Park H.-J."/>
            <person name="Ramirez L."/>
            <person name="Alfaro M."/>
            <person name="Sun H."/>
            <person name="Tritt A."/>
            <person name="Yoshinaga Y."/>
            <person name="Zwiers L.-H."/>
            <person name="Turgeon B."/>
            <person name="Goodwin S."/>
            <person name="Spatafora J."/>
            <person name="Crous P."/>
            <person name="Grigoriev I."/>
        </authorList>
    </citation>
    <scope>NUCLEOTIDE SEQUENCE</scope>
    <source>
        <strain evidence="2">HMLAC05119</strain>
    </source>
</reference>
<dbReference type="AlphaFoldDB" id="A0A6A5Q7N1"/>
<keyword evidence="3" id="KW-1185">Reference proteome</keyword>
<accession>A0A6A5Q7N1</accession>
<keyword evidence="1" id="KW-0732">Signal</keyword>
<proteinExistence type="predicted"/>
<evidence type="ECO:0000313" key="2">
    <source>
        <dbReference type="EMBL" id="KAF1911513.1"/>
    </source>
</evidence>
<protein>
    <submittedName>
        <fullName evidence="2">Uncharacterized protein</fullName>
    </submittedName>
</protein>
<dbReference type="OrthoDB" id="2119228at2759"/>
<organism evidence="2 3">
    <name type="scientific">Ampelomyces quisqualis</name>
    <name type="common">Powdery mildew agent</name>
    <dbReference type="NCBI Taxonomy" id="50730"/>
    <lineage>
        <taxon>Eukaryota</taxon>
        <taxon>Fungi</taxon>
        <taxon>Dikarya</taxon>
        <taxon>Ascomycota</taxon>
        <taxon>Pezizomycotina</taxon>
        <taxon>Dothideomycetes</taxon>
        <taxon>Pleosporomycetidae</taxon>
        <taxon>Pleosporales</taxon>
        <taxon>Pleosporineae</taxon>
        <taxon>Phaeosphaeriaceae</taxon>
        <taxon>Ampelomyces</taxon>
    </lineage>
</organism>
<name>A0A6A5Q7N1_AMPQU</name>
<gene>
    <name evidence="2" type="ORF">BDU57DRAFT_598800</name>
</gene>
<dbReference type="EMBL" id="ML979144">
    <property type="protein sequence ID" value="KAF1911513.1"/>
    <property type="molecule type" value="Genomic_DNA"/>
</dbReference>
<feature type="chain" id="PRO_5025359558" evidence="1">
    <location>
        <begin position="23"/>
        <end position="329"/>
    </location>
</feature>
<dbReference type="Proteomes" id="UP000800096">
    <property type="component" value="Unassembled WGS sequence"/>
</dbReference>
<sequence length="329" mass="37052">MKTFGLYPTVMVVALFFSEVTAIPIIRPRASGWDLATELIKLFAEILPIAMKAFPKDADAWNFQRNPNMCEIEMETTDGANCYVSVRCNDGLRKYNEGKATWNACYKGGRQYFNDPRIGDFSVNFTDTDGIDGQGLTSPVLQVKDIGDWKAIPVTDLAFLKQQDEDCEARNGANCGTGPYICTWLHFYHEDGRTRRWKCGVPKRGLNFPGLDSNAPTNERGYRPGWCGVHVTQYQKPDPSKDQYRLSAKLIDQNQNEIGNTADVIEPKVELSSRLPLPFFVKSRAVDSDPLDFEYDGVKWDSNNKNNHFCSVGAYDSGKREIDCGFTCN</sequence>
<feature type="signal peptide" evidence="1">
    <location>
        <begin position="1"/>
        <end position="22"/>
    </location>
</feature>